<proteinExistence type="predicted"/>
<organism evidence="3 4">
    <name type="scientific">Paramecium pentaurelia</name>
    <dbReference type="NCBI Taxonomy" id="43138"/>
    <lineage>
        <taxon>Eukaryota</taxon>
        <taxon>Sar</taxon>
        <taxon>Alveolata</taxon>
        <taxon>Ciliophora</taxon>
        <taxon>Intramacronucleata</taxon>
        <taxon>Oligohymenophorea</taxon>
        <taxon>Peniculida</taxon>
        <taxon>Parameciidae</taxon>
        <taxon>Paramecium</taxon>
    </lineage>
</organism>
<keyword evidence="1" id="KW-0175">Coiled coil</keyword>
<dbReference type="AlphaFoldDB" id="A0A8S1RXK1"/>
<dbReference type="Proteomes" id="UP000689195">
    <property type="component" value="Unassembled WGS sequence"/>
</dbReference>
<keyword evidence="4" id="KW-1185">Reference proteome</keyword>
<protein>
    <submittedName>
        <fullName evidence="3">Uncharacterized protein</fullName>
    </submittedName>
</protein>
<name>A0A8S1RXK1_9CILI</name>
<feature type="compositionally biased region" description="Basic and acidic residues" evidence="2">
    <location>
        <begin position="73"/>
        <end position="85"/>
    </location>
</feature>
<evidence type="ECO:0000256" key="2">
    <source>
        <dbReference type="SAM" id="MobiDB-lite"/>
    </source>
</evidence>
<dbReference type="OrthoDB" id="308200at2759"/>
<gene>
    <name evidence="3" type="ORF">PPENT_87.1.T0010478</name>
</gene>
<evidence type="ECO:0000256" key="1">
    <source>
        <dbReference type="SAM" id="Coils"/>
    </source>
</evidence>
<dbReference type="PROSITE" id="PS50096">
    <property type="entry name" value="IQ"/>
    <property type="match status" value="1"/>
</dbReference>
<feature type="compositionally biased region" description="Polar residues" evidence="2">
    <location>
        <begin position="46"/>
        <end position="72"/>
    </location>
</feature>
<comment type="caution">
    <text evidence="3">The sequence shown here is derived from an EMBL/GenBank/DDBJ whole genome shotgun (WGS) entry which is preliminary data.</text>
</comment>
<sequence>MQQGNHTPSPQRSNNGLQGQQGRSQNQKKEFKLSQKKMINIPIKTQRINKNTQQISSQRSPINMSTKTTKQTIETKRSVSPEEFKNKRRKSPQQTKQQSSKDKNNIKQNNSSPLKKYIKQKQKSMQIKENEIKLKLKDNEYKKQCNLDKLKKKTKKIIEKQKKQKNKCLKEKVQQKQKVIEIKKKFEEITKRFEKFQNTQIEQFQHQIDQKQQQNQQKEEDIDNLYEYYLNQAALTIQINWKEYLKRQKLKRKFIQSQKQSIDWEINAIMSQQTLNSDEGLLFCQGGEKQVHISNIRSSVVSEESLSIMNQLNQELDNWNIYIQSIVKNQDLSQINRQMQQQIINIVQNHLKKTESQSEKRSENEINQERSFNSYRKKLSDELSKSSILQLQQQALKEEGKLLGFREEAIYLRYETEKKSKYCDNKQSLDEWLNKELEDLQNTRKAIEICHKREISALKKIQRDILIASEELDQDSSENQQIQLISKQIDDQFNQVTKQKQENIQQEDIQKTINFLTGEIFNDIIDELIDEVQNNRENFYIFFSDLVLNKDIISIAPTSVKEIQSYLDALFKYILENYSIDLLKNLNLPFGFTPQKRMKLIHGYDDDENNEEIDQNIAYPLSDTIFIEFENQRLQEFDLNDQIAFAIRELEHIHNKAIFDACNEALNYERPYFLNSGIVYPWQKINQRIIMPNQLEQTLEQSKKKVLDWSSFLCGFLPLEENQNQNIKEEKQKIIEEKKLSMKQQQLNLFENSTGSEFNSQFDNLGLIRDEQLYKLLISDIKESENKWYLVEDDRVDYLMELSDQIFEYLIEEFQKEL</sequence>
<accession>A0A8S1RXK1</accession>
<dbReference type="EMBL" id="CAJJDO010000001">
    <property type="protein sequence ID" value="CAD8132172.1"/>
    <property type="molecule type" value="Genomic_DNA"/>
</dbReference>
<feature type="region of interest" description="Disordered" evidence="2">
    <location>
        <begin position="1"/>
        <end position="123"/>
    </location>
</feature>
<evidence type="ECO:0000313" key="4">
    <source>
        <dbReference type="Proteomes" id="UP000689195"/>
    </source>
</evidence>
<feature type="compositionally biased region" description="Polar residues" evidence="2">
    <location>
        <begin position="1"/>
        <end position="25"/>
    </location>
</feature>
<reference evidence="3" key="1">
    <citation type="submission" date="2021-01" db="EMBL/GenBank/DDBJ databases">
        <authorList>
            <consortium name="Genoscope - CEA"/>
            <person name="William W."/>
        </authorList>
    </citation>
    <scope>NUCLEOTIDE SEQUENCE</scope>
</reference>
<feature type="coiled-coil region" evidence="1">
    <location>
        <begin position="147"/>
        <end position="228"/>
    </location>
</feature>
<evidence type="ECO:0000313" key="3">
    <source>
        <dbReference type="EMBL" id="CAD8132172.1"/>
    </source>
</evidence>